<dbReference type="SUPFAM" id="SSF54001">
    <property type="entry name" value="Cysteine proteinases"/>
    <property type="match status" value="1"/>
</dbReference>
<reference evidence="4" key="1">
    <citation type="journal article" date="2019" name="Int. J. Syst. Evol. Microbiol.">
        <title>The Global Catalogue of Microorganisms (GCM) 10K type strain sequencing project: providing services to taxonomists for standard genome sequencing and annotation.</title>
        <authorList>
            <consortium name="The Broad Institute Genomics Platform"/>
            <consortium name="The Broad Institute Genome Sequencing Center for Infectious Disease"/>
            <person name="Wu L."/>
            <person name="Ma J."/>
        </authorList>
    </citation>
    <scope>NUCLEOTIDE SEQUENCE [LARGE SCALE GENOMIC DNA]</scope>
    <source>
        <strain evidence="4">CGMCC 1.15461</strain>
    </source>
</reference>
<dbReference type="Gene3D" id="2.60.40.3140">
    <property type="match status" value="1"/>
</dbReference>
<evidence type="ECO:0000259" key="2">
    <source>
        <dbReference type="SMART" id="SM00460"/>
    </source>
</evidence>
<dbReference type="Gene3D" id="3.10.620.30">
    <property type="match status" value="1"/>
</dbReference>
<proteinExistence type="predicted"/>
<dbReference type="SMART" id="SM00460">
    <property type="entry name" value="TGc"/>
    <property type="match status" value="1"/>
</dbReference>
<feature type="signal peptide" evidence="1">
    <location>
        <begin position="1"/>
        <end position="18"/>
    </location>
</feature>
<dbReference type="EMBL" id="BMJE01000001">
    <property type="protein sequence ID" value="GGB68258.1"/>
    <property type="molecule type" value="Genomic_DNA"/>
</dbReference>
<evidence type="ECO:0000256" key="1">
    <source>
        <dbReference type="SAM" id="SignalP"/>
    </source>
</evidence>
<gene>
    <name evidence="3" type="ORF">GCM10007424_05340</name>
</gene>
<feature type="domain" description="Transglutaminase-like" evidence="2">
    <location>
        <begin position="924"/>
        <end position="992"/>
    </location>
</feature>
<protein>
    <recommendedName>
        <fullName evidence="2">Transglutaminase-like domain-containing protein</fullName>
    </recommendedName>
</protein>
<dbReference type="Gene3D" id="1.25.40.10">
    <property type="entry name" value="Tetratricopeptide repeat domain"/>
    <property type="match status" value="1"/>
</dbReference>
<dbReference type="InterPro" id="IPR038765">
    <property type="entry name" value="Papain-like_cys_pep_sf"/>
</dbReference>
<name>A0ABQ1JIP2_9FLAO</name>
<dbReference type="Pfam" id="PF12969">
    <property type="entry name" value="DUF3857"/>
    <property type="match status" value="1"/>
</dbReference>
<dbReference type="InterPro" id="IPR002931">
    <property type="entry name" value="Transglutaminase-like"/>
</dbReference>
<comment type="caution">
    <text evidence="3">The sequence shown here is derived from an EMBL/GenBank/DDBJ whole genome shotgun (WGS) entry which is preliminary data.</text>
</comment>
<dbReference type="InterPro" id="IPR024618">
    <property type="entry name" value="DUF3857"/>
</dbReference>
<dbReference type="Proteomes" id="UP000615760">
    <property type="component" value="Unassembled WGS sequence"/>
</dbReference>
<organism evidence="3 4">
    <name type="scientific">Flavobacterium suaedae</name>
    <dbReference type="NCBI Taxonomy" id="1767027"/>
    <lineage>
        <taxon>Bacteria</taxon>
        <taxon>Pseudomonadati</taxon>
        <taxon>Bacteroidota</taxon>
        <taxon>Flavobacteriia</taxon>
        <taxon>Flavobacteriales</taxon>
        <taxon>Flavobacteriaceae</taxon>
        <taxon>Flavobacterium</taxon>
    </lineage>
</organism>
<dbReference type="RefSeq" id="WP_188619681.1">
    <property type="nucleotide sequence ID" value="NZ_BMJE01000001.1"/>
</dbReference>
<evidence type="ECO:0000313" key="4">
    <source>
        <dbReference type="Proteomes" id="UP000615760"/>
    </source>
</evidence>
<dbReference type="SUPFAM" id="SSF48452">
    <property type="entry name" value="TPR-like"/>
    <property type="match status" value="1"/>
</dbReference>
<keyword evidence="4" id="KW-1185">Reference proteome</keyword>
<accession>A0ABQ1JIP2</accession>
<feature type="chain" id="PRO_5046027781" description="Transglutaminase-like domain-containing protein" evidence="1">
    <location>
        <begin position="19"/>
        <end position="1249"/>
    </location>
</feature>
<keyword evidence="1" id="KW-0732">Signal</keyword>
<dbReference type="InterPro" id="IPR011990">
    <property type="entry name" value="TPR-like_helical_dom_sf"/>
</dbReference>
<evidence type="ECO:0000313" key="3">
    <source>
        <dbReference type="EMBL" id="GGB68258.1"/>
    </source>
</evidence>
<sequence>MRKILLALLLLFTAAMHAQDTQKVWDLLLKNDREGARETFDKKFKKKKNSNIELLVLDAIIDEELGRIYYDETFLKDFAALDESEKYLYSIWYRKYGIGAPESEGYDDLAYKKMDYVASVDKFKSNPMVIYTKAVYDKRRYDLNSYKTGIEKLGAIEKWQFCGVFENMNGSGLDTEYEAEFYAKNDKTFNANSNGIVNWYNPAIVQREGYHFYSNEGEYGSGTIYAQTFIESDADREVVLNFGTSDPIKILINDVEVYRNDKALTTNLNAFSLKFNLPKGISRLVIKSAISGSSDYFYAAIKDKNGKAVNGLKFYDTYKPYTKSTAEQLKAEEINPDYEEFLIQKLKEKPGDIFHTYLLYSAYMSNNKKEKAYEVIESLYEKYPESSLLKVELIPYFELMGDEQKKEELEKSVLVKDEYYYYSIIKKIQDDSWMRSANISDIEEYRDKAKNLKSDLYSTLYDFLIVSRNQDVEEMMTKAETIVEKSYHNENLVISFSQLYTSLKNDKEKTISIYEELANRVENISAQNQLISYYNSVGRKDDVKKILLQRAEYYPYNNYIYEDLINIAYKESNYEEGIKYTTTALNNFPYSYGMMERKGNGYNYLKNTKEAEKYFRQSLVYNSADSSLRRTLYDITKTPDELEEVSTKDIYELIKNRRNSKLKNDYGVTLLLDEFIVNILPEGSRKAKTIYVYEVTAESGIEELKEYRISASGLNIIKAEIVKPDGTIVPGDRGYGTVVFTNLAVNDVVYIEYESTSSGYGRFYKDFNTTSFFNGSYPCVQTIFGIISPEDVTFSYEVVNGNVTPKKSKVNGRNYIRWELNNTPAMPIFDSYSPSYYNVANQIQISSIKTWGEIANWYADLVKKNVDMDNVALKTFNEIFPNEAKGLSDEEKAYKIYKYIEDNITYSSLDFRQSGYVPQKPSKTISTKLGDCKDVSTLFVAMAEKAGLDAKLVLVLTSDNGTVFPILPEIDFNHCIVKVMLNGKEHFLELTNKYLPFKALPLSLYNAKALVVSLDRNQNEKANIINIPFTNAMQNILSTTTVVDVKDDTKHYTNTVNVQGLSKSYYNELFSDATTADMRNKKFEEDINGKLDKAVSLESVKLIENSDKYSESMKFESKFSITEKLQSVGSLKITDVPYLDKVYTRDIITNEKRKYDIDYTRYENTNEYHTTVIVNIEEGKKFIEIPEGKELKFKGHNYKIKYELVSPNSLKVTRDVTTPWNTIKVADYDEYKKYVEEVLAIEEAIIGFK</sequence>
<dbReference type="Pfam" id="PF01841">
    <property type="entry name" value="Transglut_core"/>
    <property type="match status" value="1"/>
</dbReference>